<comment type="catalytic activity">
    <reaction evidence="1">
        <text>Random endo-hydrolysis of N-acetyl-beta-D-glucosaminide (1-&gt;4)-beta-linkages in chitin and chitodextrins.</text>
        <dbReference type="EC" id="3.2.1.14"/>
    </reaction>
</comment>
<dbReference type="PANTHER" id="PTHR11177:SF317">
    <property type="entry name" value="CHITINASE 12-RELATED"/>
    <property type="match status" value="1"/>
</dbReference>
<keyword evidence="10" id="KW-0812">Transmembrane</keyword>
<dbReference type="Gene3D" id="3.20.20.80">
    <property type="entry name" value="Glycosidases"/>
    <property type="match status" value="1"/>
</dbReference>
<accession>A0AA91PZP4</accession>
<evidence type="ECO:0000313" key="12">
    <source>
        <dbReference type="EMBL" id="OVF08429.1"/>
    </source>
</evidence>
<evidence type="ECO:0000256" key="10">
    <source>
        <dbReference type="SAM" id="Phobius"/>
    </source>
</evidence>
<keyword evidence="3 8" id="KW-0378">Hydrolase</keyword>
<evidence type="ECO:0000256" key="2">
    <source>
        <dbReference type="ARBA" id="ARBA00012729"/>
    </source>
</evidence>
<dbReference type="GO" id="GO:0008843">
    <property type="term" value="F:endochitinase activity"/>
    <property type="evidence" value="ECO:0007669"/>
    <property type="project" value="UniProtKB-EC"/>
</dbReference>
<dbReference type="InterPro" id="IPR050314">
    <property type="entry name" value="Glycosyl_Hydrlase_18"/>
</dbReference>
<keyword evidence="5" id="KW-0119">Carbohydrate metabolism</keyword>
<evidence type="ECO:0000256" key="8">
    <source>
        <dbReference type="RuleBase" id="RU000489"/>
    </source>
</evidence>
<dbReference type="EMBL" id="LYUB02000008">
    <property type="protein sequence ID" value="OVF08429.1"/>
    <property type="molecule type" value="Genomic_DNA"/>
</dbReference>
<feature type="transmembrane region" description="Helical" evidence="10">
    <location>
        <begin position="21"/>
        <end position="44"/>
    </location>
</feature>
<protein>
    <recommendedName>
        <fullName evidence="2">chitinase</fullName>
        <ecNumber evidence="2">3.2.1.14</ecNumber>
    </recommendedName>
</protein>
<dbReference type="PROSITE" id="PS01095">
    <property type="entry name" value="GH18_1"/>
    <property type="match status" value="1"/>
</dbReference>
<evidence type="ECO:0000256" key="1">
    <source>
        <dbReference type="ARBA" id="ARBA00000822"/>
    </source>
</evidence>
<keyword evidence="10" id="KW-1133">Transmembrane helix</keyword>
<evidence type="ECO:0000256" key="5">
    <source>
        <dbReference type="ARBA" id="ARBA00023277"/>
    </source>
</evidence>
<evidence type="ECO:0000256" key="9">
    <source>
        <dbReference type="RuleBase" id="RU004453"/>
    </source>
</evidence>
<evidence type="ECO:0000259" key="11">
    <source>
        <dbReference type="PROSITE" id="PS51910"/>
    </source>
</evidence>
<dbReference type="InterPro" id="IPR001223">
    <property type="entry name" value="Glyco_hydro18_cat"/>
</dbReference>
<keyword evidence="6 8" id="KW-0326">Glycosidase</keyword>
<dbReference type="GO" id="GO:0006032">
    <property type="term" value="P:chitin catabolic process"/>
    <property type="evidence" value="ECO:0007669"/>
    <property type="project" value="UniProtKB-KW"/>
</dbReference>
<dbReference type="InterPro" id="IPR011583">
    <property type="entry name" value="Chitinase_II/V-like_cat"/>
</dbReference>
<gene>
    <name evidence="12" type="ORF">A9F13_08g01276</name>
</gene>
<dbReference type="PANTHER" id="PTHR11177">
    <property type="entry name" value="CHITINASE"/>
    <property type="match status" value="1"/>
</dbReference>
<dbReference type="InterPro" id="IPR029070">
    <property type="entry name" value="Chitinase_insertion_sf"/>
</dbReference>
<evidence type="ECO:0000256" key="3">
    <source>
        <dbReference type="ARBA" id="ARBA00022801"/>
    </source>
</evidence>
<dbReference type="GO" id="GO:0008061">
    <property type="term" value="F:chitin binding"/>
    <property type="evidence" value="ECO:0007669"/>
    <property type="project" value="InterPro"/>
</dbReference>
<dbReference type="Pfam" id="PF00704">
    <property type="entry name" value="Glyco_hydro_18"/>
    <property type="match status" value="1"/>
</dbReference>
<evidence type="ECO:0000256" key="4">
    <source>
        <dbReference type="ARBA" id="ARBA00023024"/>
    </source>
</evidence>
<dbReference type="SMART" id="SM00636">
    <property type="entry name" value="Glyco_18"/>
    <property type="match status" value="1"/>
</dbReference>
<evidence type="ECO:0000256" key="7">
    <source>
        <dbReference type="ARBA" id="ARBA00023326"/>
    </source>
</evidence>
<dbReference type="KEGG" id="clus:A9F13_08g01276"/>
<dbReference type="SUPFAM" id="SSF51445">
    <property type="entry name" value="(Trans)glycosidases"/>
    <property type="match status" value="1"/>
</dbReference>
<feature type="domain" description="GH18" evidence="11">
    <location>
        <begin position="55"/>
        <end position="401"/>
    </location>
</feature>
<dbReference type="AlphaFoldDB" id="A0AA91PZP4"/>
<name>A0AA91PZP4_CLALS</name>
<evidence type="ECO:0000313" key="13">
    <source>
        <dbReference type="Proteomes" id="UP000195602"/>
    </source>
</evidence>
<dbReference type="GO" id="GO:0000272">
    <property type="term" value="P:polysaccharide catabolic process"/>
    <property type="evidence" value="ECO:0007669"/>
    <property type="project" value="UniProtKB-KW"/>
</dbReference>
<keyword evidence="10" id="KW-0472">Membrane</keyword>
<dbReference type="PROSITE" id="PS51910">
    <property type="entry name" value="GH18_2"/>
    <property type="match status" value="1"/>
</dbReference>
<dbReference type="CDD" id="cd06548">
    <property type="entry name" value="GH18_chitinase"/>
    <property type="match status" value="1"/>
</dbReference>
<proteinExistence type="inferred from homology"/>
<reference evidence="12 13" key="1">
    <citation type="submission" date="2017-04" db="EMBL/GenBank/DDBJ databases">
        <title>Draft genome of the yeast Clavispora lusitaniae type strain CBS 6936.</title>
        <authorList>
            <person name="Durrens P."/>
            <person name="Klopp C."/>
            <person name="Biteau N."/>
            <person name="Fitton-Ouhabi V."/>
            <person name="Dementhon K."/>
            <person name="Accoceberry I."/>
            <person name="Sherman D.J."/>
            <person name="Noel T."/>
        </authorList>
    </citation>
    <scope>NUCLEOTIDE SEQUENCE [LARGE SCALE GENOMIC DNA]</scope>
    <source>
        <strain evidence="12 13">CBS 6936</strain>
    </source>
</reference>
<dbReference type="InterPro" id="IPR001579">
    <property type="entry name" value="Glyco_hydro_18_chit_AS"/>
</dbReference>
<sequence>MSSRLSVNHVESRKRPRKLPQILLVVLLLGFSLVTLGVTVLLFAHVRTPTSTMGYIKGVYYSNWSVYGPKHFPSHLDSDHLTHVFYAFLKVDAETGAALFTDPWADVEMPVDGKSGAVGALNNLREQNPKLSIVASVGGWGTAAMFQVLAGDRRKRLQFISTALDLVTTHKFNGLDIDWEYPSSPDEGQQLAELLRELRHAMDNVDRSLILTVASPSSQEHLANYPLGRMDRYLSFWNVMCYDFSGQGWSEKTGHHANLYGDNGNNGLSASTAISYYIQKGIPPSKLVLGMPLYARTFYEPQSLRIGVPFNKSTPYESDIVDYINITDENEVFDESRVGALKFDPSKKLLYSYDNPQCAREKARYVARNGLGGGFWWDSKGEAQSQQRRLIRAFAQELDRE</sequence>
<dbReference type="EC" id="3.2.1.14" evidence="2"/>
<keyword evidence="4" id="KW-0146">Chitin degradation</keyword>
<evidence type="ECO:0000256" key="6">
    <source>
        <dbReference type="ARBA" id="ARBA00023295"/>
    </source>
</evidence>
<dbReference type="GO" id="GO:0005576">
    <property type="term" value="C:extracellular region"/>
    <property type="evidence" value="ECO:0007669"/>
    <property type="project" value="TreeGrafter"/>
</dbReference>
<keyword evidence="7" id="KW-0624">Polysaccharide degradation</keyword>
<comment type="caution">
    <text evidence="12">The sequence shown here is derived from an EMBL/GenBank/DDBJ whole genome shotgun (WGS) entry which is preliminary data.</text>
</comment>
<organism evidence="12 13">
    <name type="scientific">Clavispora lusitaniae</name>
    <name type="common">Candida lusitaniae</name>
    <dbReference type="NCBI Taxonomy" id="36911"/>
    <lineage>
        <taxon>Eukaryota</taxon>
        <taxon>Fungi</taxon>
        <taxon>Dikarya</taxon>
        <taxon>Ascomycota</taxon>
        <taxon>Saccharomycotina</taxon>
        <taxon>Pichiomycetes</taxon>
        <taxon>Metschnikowiaceae</taxon>
        <taxon>Clavispora</taxon>
    </lineage>
</organism>
<dbReference type="Proteomes" id="UP000195602">
    <property type="component" value="Unassembled WGS sequence"/>
</dbReference>
<dbReference type="InterPro" id="IPR017853">
    <property type="entry name" value="GH"/>
</dbReference>
<comment type="similarity">
    <text evidence="9">Belongs to the glycosyl hydrolase 18 family.</text>
</comment>
<dbReference type="Gene3D" id="3.10.50.10">
    <property type="match status" value="1"/>
</dbReference>